<comment type="caution">
    <text evidence="1">The sequence shown here is derived from an EMBL/GenBank/DDBJ whole genome shotgun (WGS) entry which is preliminary data.</text>
</comment>
<organism evidence="1 2">
    <name type="scientific">Paenibacillus selenitireducens</name>
    <dbReference type="NCBI Taxonomy" id="1324314"/>
    <lineage>
        <taxon>Bacteria</taxon>
        <taxon>Bacillati</taxon>
        <taxon>Bacillota</taxon>
        <taxon>Bacilli</taxon>
        <taxon>Bacillales</taxon>
        <taxon>Paenibacillaceae</taxon>
        <taxon>Paenibacillus</taxon>
    </lineage>
</organism>
<dbReference type="RefSeq" id="WP_078499226.1">
    <property type="nucleotide sequence ID" value="NZ_MSZX01000005.1"/>
</dbReference>
<evidence type="ECO:0000313" key="2">
    <source>
        <dbReference type="Proteomes" id="UP000190188"/>
    </source>
</evidence>
<accession>A0A1T2XCD3</accession>
<name>A0A1T2XCD3_9BACL</name>
<dbReference type="AlphaFoldDB" id="A0A1T2XCD3"/>
<reference evidence="1 2" key="1">
    <citation type="submission" date="2017-01" db="EMBL/GenBank/DDBJ databases">
        <title>Genome analysis of Paenibacillus selenitrireducens ES3-24.</title>
        <authorList>
            <person name="Xu D."/>
            <person name="Yao R."/>
            <person name="Zheng S."/>
        </authorList>
    </citation>
    <scope>NUCLEOTIDE SEQUENCE [LARGE SCALE GENOMIC DNA]</scope>
    <source>
        <strain evidence="1 2">ES3-24</strain>
    </source>
</reference>
<sequence>MVKKTDLEQLMVVISNSIAVIKNEKHINEATQGKYKWGYSGQLKIIIKEEGSPNPSTTRQQRLV</sequence>
<gene>
    <name evidence="1" type="ORF">BVG16_13605</name>
</gene>
<dbReference type="Proteomes" id="UP000190188">
    <property type="component" value="Unassembled WGS sequence"/>
</dbReference>
<evidence type="ECO:0000313" key="1">
    <source>
        <dbReference type="EMBL" id="OPA77485.1"/>
    </source>
</evidence>
<proteinExistence type="predicted"/>
<protein>
    <submittedName>
        <fullName evidence="1">Uncharacterized protein</fullName>
    </submittedName>
</protein>
<keyword evidence="2" id="KW-1185">Reference proteome</keyword>
<dbReference type="EMBL" id="MSZX01000005">
    <property type="protein sequence ID" value="OPA77485.1"/>
    <property type="molecule type" value="Genomic_DNA"/>
</dbReference>